<protein>
    <submittedName>
        <fullName evidence="1">Uncharacterized protein</fullName>
    </submittedName>
</protein>
<keyword evidence="2" id="KW-1185">Reference proteome</keyword>
<organism evidence="1 2">
    <name type="scientific">Smallanthus sonchifolius</name>
    <dbReference type="NCBI Taxonomy" id="185202"/>
    <lineage>
        <taxon>Eukaryota</taxon>
        <taxon>Viridiplantae</taxon>
        <taxon>Streptophyta</taxon>
        <taxon>Embryophyta</taxon>
        <taxon>Tracheophyta</taxon>
        <taxon>Spermatophyta</taxon>
        <taxon>Magnoliopsida</taxon>
        <taxon>eudicotyledons</taxon>
        <taxon>Gunneridae</taxon>
        <taxon>Pentapetalae</taxon>
        <taxon>asterids</taxon>
        <taxon>campanulids</taxon>
        <taxon>Asterales</taxon>
        <taxon>Asteraceae</taxon>
        <taxon>Asteroideae</taxon>
        <taxon>Heliantheae alliance</taxon>
        <taxon>Millerieae</taxon>
        <taxon>Smallanthus</taxon>
    </lineage>
</organism>
<accession>A0ACB9FTE4</accession>
<proteinExistence type="predicted"/>
<comment type="caution">
    <text evidence="1">The sequence shown here is derived from an EMBL/GenBank/DDBJ whole genome shotgun (WGS) entry which is preliminary data.</text>
</comment>
<name>A0ACB9FTE4_9ASTR</name>
<reference evidence="1 2" key="2">
    <citation type="journal article" date="2022" name="Mol. Ecol. Resour.">
        <title>The genomes of chicory, endive, great burdock and yacon provide insights into Asteraceae paleo-polyploidization history and plant inulin production.</title>
        <authorList>
            <person name="Fan W."/>
            <person name="Wang S."/>
            <person name="Wang H."/>
            <person name="Wang A."/>
            <person name="Jiang F."/>
            <person name="Liu H."/>
            <person name="Zhao H."/>
            <person name="Xu D."/>
            <person name="Zhang Y."/>
        </authorList>
    </citation>
    <scope>NUCLEOTIDE SEQUENCE [LARGE SCALE GENOMIC DNA]</scope>
    <source>
        <strain evidence="2">cv. Yunnan</strain>
        <tissue evidence="1">Leaves</tissue>
    </source>
</reference>
<evidence type="ECO:0000313" key="2">
    <source>
        <dbReference type="Proteomes" id="UP001056120"/>
    </source>
</evidence>
<sequence length="626" mass="70076">MASNRSPSPLSSRNWRNPKSSNPPTPANTPTATDLTKRNSINRKSMSSLFQDGKENHKDALLRSPAKTGSKSFMAPTISAASKFTPSPRKKILGDKNDITRASILFLDKDSGFKSESKTIEQKETVVENPAVDEVTEVLSGVTEESDIVSIRPFCCSPINSPIVAPLDSEPNLPPYDPKKNFLSPRPQFLRYKPNPRIENLLNKESGGEYGEDEVARLEDSFNLSDKENSDTEVEEEEKESELGDLDHSVHGSSDNLSEKVHGSSDNLSEKVSEEKQVDLKVEAASKTRVFTRSKTVSFVFLMFLVACYSVSLTDFPPMDLPIYQDVGFSEIYHESLKFAGFAKESFDVLVESFKTWSIDFVSYMLHQKSHLFPTHKTSPITFFNLTTSPVQEEFVFNRHIGTDYIQEIQEYEEEVRYETELIEDEEEDFVEMEVEVDNDVDVADEVVDEQSNEIQSSDDDGFVETKSNLEDVVIKSERSETEANDLEIVSNVAADSSDESEIISSVFTKSLDRICLAGFSMMMIAVCAIIYMKKRTSNAKTPATIRAADDTTCDESCSSSVGNEHKKKTTNNKRESLAFSSSDFSMGSPSYGSFTTLERIPIKNKDEVMVTPIRRSSRLLKNQVS</sequence>
<reference evidence="2" key="1">
    <citation type="journal article" date="2022" name="Mol. Ecol. Resour.">
        <title>The genomes of chicory, endive, great burdock and yacon provide insights into Asteraceae palaeo-polyploidization history and plant inulin production.</title>
        <authorList>
            <person name="Fan W."/>
            <person name="Wang S."/>
            <person name="Wang H."/>
            <person name="Wang A."/>
            <person name="Jiang F."/>
            <person name="Liu H."/>
            <person name="Zhao H."/>
            <person name="Xu D."/>
            <person name="Zhang Y."/>
        </authorList>
    </citation>
    <scope>NUCLEOTIDE SEQUENCE [LARGE SCALE GENOMIC DNA]</scope>
    <source>
        <strain evidence="2">cv. Yunnan</strain>
    </source>
</reference>
<evidence type="ECO:0000313" key="1">
    <source>
        <dbReference type="EMBL" id="KAI3774639.1"/>
    </source>
</evidence>
<gene>
    <name evidence="1" type="ORF">L1987_49198</name>
</gene>
<dbReference type="EMBL" id="CM042033">
    <property type="protein sequence ID" value="KAI3774639.1"/>
    <property type="molecule type" value="Genomic_DNA"/>
</dbReference>
<dbReference type="Proteomes" id="UP001056120">
    <property type="component" value="Linkage Group LG16"/>
</dbReference>